<organism evidence="10 11">
    <name type="scientific">Aspergillus leporis</name>
    <dbReference type="NCBI Taxonomy" id="41062"/>
    <lineage>
        <taxon>Eukaryota</taxon>
        <taxon>Fungi</taxon>
        <taxon>Dikarya</taxon>
        <taxon>Ascomycota</taxon>
        <taxon>Pezizomycotina</taxon>
        <taxon>Eurotiomycetes</taxon>
        <taxon>Eurotiomycetidae</taxon>
        <taxon>Eurotiales</taxon>
        <taxon>Aspergillaceae</taxon>
        <taxon>Aspergillus</taxon>
        <taxon>Aspergillus subgen. Circumdati</taxon>
    </lineage>
</organism>
<feature type="region of interest" description="Disordered" evidence="7">
    <location>
        <begin position="495"/>
        <end position="522"/>
    </location>
</feature>
<dbReference type="EMBL" id="ML732396">
    <property type="protein sequence ID" value="KAB8068381.1"/>
    <property type="molecule type" value="Genomic_DNA"/>
</dbReference>
<feature type="transmembrane region" description="Helical" evidence="8">
    <location>
        <begin position="444"/>
        <end position="467"/>
    </location>
</feature>
<dbReference type="Proteomes" id="UP000326565">
    <property type="component" value="Unassembled WGS sequence"/>
</dbReference>
<feature type="domain" description="Major facilitator superfamily (MFS) profile" evidence="9">
    <location>
        <begin position="59"/>
        <end position="473"/>
    </location>
</feature>
<keyword evidence="11" id="KW-1185">Reference proteome</keyword>
<feature type="transmembrane region" description="Helical" evidence="8">
    <location>
        <begin position="351"/>
        <end position="371"/>
    </location>
</feature>
<proteinExistence type="inferred from homology"/>
<feature type="transmembrane region" description="Helical" evidence="8">
    <location>
        <begin position="126"/>
        <end position="143"/>
    </location>
</feature>
<dbReference type="PROSITE" id="PS50850">
    <property type="entry name" value="MFS"/>
    <property type="match status" value="1"/>
</dbReference>
<comment type="similarity">
    <text evidence="6">Belongs to the major facilitator superfamily. Allantoate permease family.</text>
</comment>
<evidence type="ECO:0000256" key="6">
    <source>
        <dbReference type="ARBA" id="ARBA00037968"/>
    </source>
</evidence>
<dbReference type="PANTHER" id="PTHR43791:SF73">
    <property type="entry name" value="TRANSPORTER, PUTATIVE-RELATED"/>
    <property type="match status" value="1"/>
</dbReference>
<evidence type="ECO:0000256" key="2">
    <source>
        <dbReference type="ARBA" id="ARBA00022448"/>
    </source>
</evidence>
<keyword evidence="3 8" id="KW-0812">Transmembrane</keyword>
<evidence type="ECO:0000256" key="4">
    <source>
        <dbReference type="ARBA" id="ARBA00022989"/>
    </source>
</evidence>
<evidence type="ECO:0000256" key="8">
    <source>
        <dbReference type="SAM" id="Phobius"/>
    </source>
</evidence>
<dbReference type="GO" id="GO:0016020">
    <property type="term" value="C:membrane"/>
    <property type="evidence" value="ECO:0007669"/>
    <property type="project" value="UniProtKB-SubCell"/>
</dbReference>
<feature type="transmembrane region" description="Helical" evidence="8">
    <location>
        <begin position="412"/>
        <end position="432"/>
    </location>
</feature>
<accession>A0A5N5WIL3</accession>
<dbReference type="PANTHER" id="PTHR43791">
    <property type="entry name" value="PERMEASE-RELATED"/>
    <property type="match status" value="1"/>
</dbReference>
<feature type="transmembrane region" description="Helical" evidence="8">
    <location>
        <begin position="288"/>
        <end position="311"/>
    </location>
</feature>
<feature type="transmembrane region" description="Helical" evidence="8">
    <location>
        <begin position="377"/>
        <end position="400"/>
    </location>
</feature>
<comment type="subcellular location">
    <subcellularLocation>
        <location evidence="1">Membrane</location>
        <topology evidence="1">Multi-pass membrane protein</topology>
    </subcellularLocation>
</comment>
<dbReference type="SUPFAM" id="SSF103473">
    <property type="entry name" value="MFS general substrate transporter"/>
    <property type="match status" value="1"/>
</dbReference>
<feature type="transmembrane region" description="Helical" evidence="8">
    <location>
        <begin position="219"/>
        <end position="239"/>
    </location>
</feature>
<sequence>MAGQIVPPHDDITAVEAAQDPHNQGKEKAAQFLATVDEGERAFTPEEEKAVLKRIDRRLLPLLLGAYFFQQLDKSSLSYVSIFGLVEDANLHGQQYSWLGSILYLAQLVMQPIAALLLVKAPTGKLIGAAVCLWGSSLAIMAACTDFPSLLGMRFTLGAFEAMIAPSCVAVTQMWWRRGEQTLRTALWNGMNGVTFIVGSLFTYGLGHIHSNTLYSYQIIFMFCGLLTVAFSTLVLIFMPDSPMEAKCLSHRERVIAVERLRANQMGIVSREWRWDHVWETLCDMKTWCWFFLIVAISIPSGGISTFGNLIIKSFGYGSFQTILFNIPFGVIQVLAILGGGWLATRFERKGLVIVGFSLIAAVGTLLMLVVPREQKGVLLFGYYLVSCLAAVTPLVYAWEAQNTAGDTKRKCTSAVVLIGMCAGNVIGPQLYSTSQAPLYRPGLISNLILFVIVAVFAILTNLYLIYLNKKHAQWRLDLGKSAQVVDESMLKKEKAGKAVELEDASATPRPERTEDKGFSDTTDLKNEDFIFVY</sequence>
<evidence type="ECO:0000313" key="10">
    <source>
        <dbReference type="EMBL" id="KAB8068381.1"/>
    </source>
</evidence>
<dbReference type="FunFam" id="1.20.1250.20:FF:000064">
    <property type="entry name" value="MFS allantoate transporter"/>
    <property type="match status" value="1"/>
</dbReference>
<evidence type="ECO:0000256" key="5">
    <source>
        <dbReference type="ARBA" id="ARBA00023136"/>
    </source>
</evidence>
<keyword evidence="4 8" id="KW-1133">Transmembrane helix</keyword>
<dbReference type="InterPro" id="IPR011701">
    <property type="entry name" value="MFS"/>
</dbReference>
<keyword evidence="2" id="KW-0813">Transport</keyword>
<feature type="compositionally biased region" description="Basic and acidic residues" evidence="7">
    <location>
        <begin position="510"/>
        <end position="522"/>
    </location>
</feature>
<evidence type="ECO:0000256" key="1">
    <source>
        <dbReference type="ARBA" id="ARBA00004141"/>
    </source>
</evidence>
<feature type="transmembrane region" description="Helical" evidence="8">
    <location>
        <begin position="98"/>
        <end position="119"/>
    </location>
</feature>
<protein>
    <submittedName>
        <fullName evidence="10">Major facilitator superfamily domain-containing protein</fullName>
    </submittedName>
</protein>
<dbReference type="Pfam" id="PF07690">
    <property type="entry name" value="MFS_1"/>
    <property type="match status" value="1"/>
</dbReference>
<name>A0A5N5WIL3_9EURO</name>
<keyword evidence="5 8" id="KW-0472">Membrane</keyword>
<evidence type="ECO:0000313" key="11">
    <source>
        <dbReference type="Proteomes" id="UP000326565"/>
    </source>
</evidence>
<dbReference type="InterPro" id="IPR036259">
    <property type="entry name" value="MFS_trans_sf"/>
</dbReference>
<evidence type="ECO:0000256" key="3">
    <source>
        <dbReference type="ARBA" id="ARBA00022692"/>
    </source>
</evidence>
<gene>
    <name evidence="10" type="ORF">BDV29DRAFT_162430</name>
</gene>
<feature type="transmembrane region" description="Helical" evidence="8">
    <location>
        <begin position="323"/>
        <end position="344"/>
    </location>
</feature>
<evidence type="ECO:0000256" key="7">
    <source>
        <dbReference type="SAM" id="MobiDB-lite"/>
    </source>
</evidence>
<dbReference type="OrthoDB" id="4454541at2759"/>
<dbReference type="Gene3D" id="1.20.1250.20">
    <property type="entry name" value="MFS general substrate transporter like domains"/>
    <property type="match status" value="2"/>
</dbReference>
<dbReference type="GO" id="GO:0022857">
    <property type="term" value="F:transmembrane transporter activity"/>
    <property type="evidence" value="ECO:0007669"/>
    <property type="project" value="InterPro"/>
</dbReference>
<dbReference type="AlphaFoldDB" id="A0A5N5WIL3"/>
<reference evidence="10 11" key="1">
    <citation type="submission" date="2019-04" db="EMBL/GenBank/DDBJ databases">
        <title>Friends and foes A comparative genomics study of 23 Aspergillus species from section Flavi.</title>
        <authorList>
            <consortium name="DOE Joint Genome Institute"/>
            <person name="Kjaerbolling I."/>
            <person name="Vesth T."/>
            <person name="Frisvad J.C."/>
            <person name="Nybo J.L."/>
            <person name="Theobald S."/>
            <person name="Kildgaard S."/>
            <person name="Isbrandt T."/>
            <person name="Kuo A."/>
            <person name="Sato A."/>
            <person name="Lyhne E.K."/>
            <person name="Kogle M.E."/>
            <person name="Wiebenga A."/>
            <person name="Kun R.S."/>
            <person name="Lubbers R.J."/>
            <person name="Makela M.R."/>
            <person name="Barry K."/>
            <person name="Chovatia M."/>
            <person name="Clum A."/>
            <person name="Daum C."/>
            <person name="Haridas S."/>
            <person name="He G."/>
            <person name="LaButti K."/>
            <person name="Lipzen A."/>
            <person name="Mondo S."/>
            <person name="Riley R."/>
            <person name="Salamov A."/>
            <person name="Simmons B.A."/>
            <person name="Magnuson J.K."/>
            <person name="Henrissat B."/>
            <person name="Mortensen U.H."/>
            <person name="Larsen T.O."/>
            <person name="Devries R.P."/>
            <person name="Grigoriev I.V."/>
            <person name="Machida M."/>
            <person name="Baker S.E."/>
            <person name="Andersen M.R."/>
        </authorList>
    </citation>
    <scope>NUCLEOTIDE SEQUENCE [LARGE SCALE GENOMIC DNA]</scope>
    <source>
        <strain evidence="10 11">CBS 151.66</strain>
    </source>
</reference>
<feature type="transmembrane region" description="Helical" evidence="8">
    <location>
        <begin position="155"/>
        <end position="175"/>
    </location>
</feature>
<evidence type="ECO:0000259" key="9">
    <source>
        <dbReference type="PROSITE" id="PS50850"/>
    </source>
</evidence>
<dbReference type="InterPro" id="IPR020846">
    <property type="entry name" value="MFS_dom"/>
</dbReference>
<feature type="transmembrane region" description="Helical" evidence="8">
    <location>
        <begin position="187"/>
        <end position="207"/>
    </location>
</feature>